<keyword evidence="1" id="KW-0472">Membrane</keyword>
<dbReference type="AlphaFoldDB" id="A0A377FXP1"/>
<evidence type="ECO:0000256" key="1">
    <source>
        <dbReference type="SAM" id="Phobius"/>
    </source>
</evidence>
<keyword evidence="1" id="KW-0812">Transmembrane</keyword>
<feature type="transmembrane region" description="Helical" evidence="1">
    <location>
        <begin position="92"/>
        <end position="111"/>
    </location>
</feature>
<dbReference type="RefSeq" id="WP_029333740.1">
    <property type="nucleotide sequence ID" value="NZ_UGGP01000001.1"/>
</dbReference>
<sequence>MKLTKKWFIALLLIWPMLFGLGVWDGEYAMSAVTGFGVTIATYYEQQLERLDKRQATIIRDAANSKVMMFVFGALMLAFSFGVFFFDQPQVPLLDTIHLVLGTLLTLRGLLIRSAYEEAMIDSSKAIRL</sequence>
<dbReference type="OrthoDB" id="2353464at2"/>
<feature type="transmembrane region" description="Helical" evidence="1">
    <location>
        <begin position="67"/>
        <end position="86"/>
    </location>
</feature>
<evidence type="ECO:0000313" key="3">
    <source>
        <dbReference type="Proteomes" id="UP000254060"/>
    </source>
</evidence>
<feature type="transmembrane region" description="Helical" evidence="1">
    <location>
        <begin position="7"/>
        <end position="24"/>
    </location>
</feature>
<accession>A0A377FXP1</accession>
<organism evidence="2 3">
    <name type="scientific">Exiguobacterium aurantiacum</name>
    <dbReference type="NCBI Taxonomy" id="33987"/>
    <lineage>
        <taxon>Bacteria</taxon>
        <taxon>Bacillati</taxon>
        <taxon>Bacillota</taxon>
        <taxon>Bacilli</taxon>
        <taxon>Bacillales</taxon>
        <taxon>Bacillales Family XII. Incertae Sedis</taxon>
        <taxon>Exiguobacterium</taxon>
    </lineage>
</organism>
<name>A0A377FXP1_9BACL</name>
<feature type="transmembrane region" description="Helical" evidence="1">
    <location>
        <begin position="30"/>
        <end position="46"/>
    </location>
</feature>
<dbReference type="Proteomes" id="UP000254060">
    <property type="component" value="Unassembled WGS sequence"/>
</dbReference>
<dbReference type="STRING" id="1397694.GCA_000702585_00118"/>
<evidence type="ECO:0000313" key="2">
    <source>
        <dbReference type="EMBL" id="STO09276.1"/>
    </source>
</evidence>
<gene>
    <name evidence="2" type="ORF">NCTC13163_02693</name>
</gene>
<keyword evidence="1" id="KW-1133">Transmembrane helix</keyword>
<protein>
    <submittedName>
        <fullName evidence="2">Uncharacterized protein</fullName>
    </submittedName>
</protein>
<reference evidence="2 3" key="1">
    <citation type="submission" date="2018-06" db="EMBL/GenBank/DDBJ databases">
        <authorList>
            <consortium name="Pathogen Informatics"/>
            <person name="Doyle S."/>
        </authorList>
    </citation>
    <scope>NUCLEOTIDE SEQUENCE [LARGE SCALE GENOMIC DNA]</scope>
    <source>
        <strain evidence="2 3">NCTC13163</strain>
    </source>
</reference>
<proteinExistence type="predicted"/>
<dbReference type="EMBL" id="UGGP01000001">
    <property type="protein sequence ID" value="STO09276.1"/>
    <property type="molecule type" value="Genomic_DNA"/>
</dbReference>